<dbReference type="AlphaFoldDB" id="A0A212M0F2"/>
<organism evidence="2">
    <name type="scientific">uncultured Sporomusa sp</name>
    <dbReference type="NCBI Taxonomy" id="307249"/>
    <lineage>
        <taxon>Bacteria</taxon>
        <taxon>Bacillati</taxon>
        <taxon>Bacillota</taxon>
        <taxon>Negativicutes</taxon>
        <taxon>Selenomonadales</taxon>
        <taxon>Sporomusaceae</taxon>
        <taxon>Sporomusa</taxon>
        <taxon>environmental samples</taxon>
    </lineage>
</organism>
<name>A0A212M0F2_9FIRM</name>
<keyword evidence="1" id="KW-1133">Transmembrane helix</keyword>
<keyword evidence="1" id="KW-0472">Membrane</keyword>
<proteinExistence type="predicted"/>
<protein>
    <submittedName>
        <fullName evidence="2">Mpv17/PMP22</fullName>
    </submittedName>
</protein>
<reference evidence="2" key="1">
    <citation type="submission" date="2016-08" db="EMBL/GenBank/DDBJ databases">
        <authorList>
            <person name="Seilhamer J.J."/>
        </authorList>
    </citation>
    <scope>NUCLEOTIDE SEQUENCE</scope>
    <source>
        <strain evidence="2">86</strain>
    </source>
</reference>
<gene>
    <name evidence="2" type="ORF">KL86SPO_60092</name>
</gene>
<dbReference type="RefSeq" id="WP_288185637.1">
    <property type="nucleotide sequence ID" value="NZ_LT608335.1"/>
</dbReference>
<dbReference type="EMBL" id="FMJE01000006">
    <property type="protein sequence ID" value="SCM83129.1"/>
    <property type="molecule type" value="Genomic_DNA"/>
</dbReference>
<feature type="transmembrane region" description="Helical" evidence="1">
    <location>
        <begin position="6"/>
        <end position="29"/>
    </location>
</feature>
<evidence type="ECO:0000256" key="1">
    <source>
        <dbReference type="SAM" id="Phobius"/>
    </source>
</evidence>
<feature type="transmembrane region" description="Helical" evidence="1">
    <location>
        <begin position="112"/>
        <end position="134"/>
    </location>
</feature>
<feature type="transmembrane region" description="Helical" evidence="1">
    <location>
        <begin position="41"/>
        <end position="61"/>
    </location>
</feature>
<evidence type="ECO:0000313" key="2">
    <source>
        <dbReference type="EMBL" id="SCM83129.1"/>
    </source>
</evidence>
<sequence length="217" mass="24088">MNRGDFIWLMFLCGFSSLLLMPATHQIFVSMTQNHPYGMGFIKFAVLATMGELLAVRIVAGNWQPTIGMTYKAVIWGLLGMGIVLMFEIYLSGVMGAIKKELLFTGTGLWQAVLTAFYISALMNLTFAPAFMAVHRLTDLYIDTKCQGQQQPGLSGLIAQIDWTGFIRFVVLKTIPCFWIPAHTITFLLPPEYRVMAAAYLSVALGAILAYARRTPS</sequence>
<feature type="transmembrane region" description="Helical" evidence="1">
    <location>
        <begin position="193"/>
        <end position="212"/>
    </location>
</feature>
<feature type="transmembrane region" description="Helical" evidence="1">
    <location>
        <begin position="73"/>
        <end position="91"/>
    </location>
</feature>
<accession>A0A212M0F2</accession>
<keyword evidence="1" id="KW-0812">Transmembrane</keyword>